<dbReference type="PANTHER" id="PTHR42812">
    <property type="entry name" value="BETA-XYLOSIDASE"/>
    <property type="match status" value="1"/>
</dbReference>
<dbReference type="EMBL" id="PEBK01000002">
    <property type="protein sequence ID" value="PJM75807.1"/>
    <property type="molecule type" value="Genomic_DNA"/>
</dbReference>
<feature type="active site" description="Proton donor" evidence="4">
    <location>
        <position position="174"/>
    </location>
</feature>
<dbReference type="SUPFAM" id="SSF49899">
    <property type="entry name" value="Concanavalin A-like lectins/glucanases"/>
    <property type="match status" value="1"/>
</dbReference>
<sequence length="534" mass="59473">MHYHNPVIGGFYPDPSVTKANGVYYLACSSFRYFPAVPLFESDDLINWRQIGHALTRTSQIDLSYDFNRPGIFAPTLRYHDGRFYLVTTDVGGRWNFLVWTDDIHGEWSDPIPIDQGGIDPSLLFDEDHTYFMSNGVADDGRKGIALCEIDIETGEKLTPSRTIWTGTGGRFLEGPHLYRIGDRYYLLAAEGGTEYGHMITYARGTSPWGPFETYDGNPVLTNRDLGNSMLQGVGHGDLIDDDHGNWWMLHLGFRQQGTMAPYHHIGRETLLTPVTFDDAGWFTAGDPDHPGTASLDVDTDRIDDGVTQRPLDTMTFDNTEPGVDWCTLRKPLPDRIRFGRISGHGDENEPGVTVTMTGTSVTLDTPGAPTFLAMRQRDLCADIVCTVEVTDGEAGLTVFMDDEHHYDLAVQRLTDGYRLIKRVCVGDLKVIDQMVRLTDDAGHLNTDHLSGETDPYRVTLRIEAQPDAYRFSAETDDGARIDLGRNRTKYLSSEVTGGCFGVMIGPYAQTCGDRASAAVTAPARFTDFACRYR</sequence>
<feature type="domain" description="Beta-xylosidase C-terminal Concanavalin A-like" evidence="7">
    <location>
        <begin position="316"/>
        <end position="515"/>
    </location>
</feature>
<organism evidence="8 9">
    <name type="scientific">Bifidobacterium simiarum</name>
    <dbReference type="NCBI Taxonomy" id="2045441"/>
    <lineage>
        <taxon>Bacteria</taxon>
        <taxon>Bacillati</taxon>
        <taxon>Actinomycetota</taxon>
        <taxon>Actinomycetes</taxon>
        <taxon>Bifidobacteriales</taxon>
        <taxon>Bifidobacteriaceae</taxon>
        <taxon>Bifidobacterium</taxon>
    </lineage>
</organism>
<dbReference type="InterPro" id="IPR023296">
    <property type="entry name" value="Glyco_hydro_beta-prop_sf"/>
</dbReference>
<dbReference type="AlphaFoldDB" id="A0A2M9HG70"/>
<evidence type="ECO:0000256" key="3">
    <source>
        <dbReference type="ARBA" id="ARBA00023295"/>
    </source>
</evidence>
<dbReference type="InterPro" id="IPR051795">
    <property type="entry name" value="Glycosyl_Hydrlase_43"/>
</dbReference>
<comment type="similarity">
    <text evidence="1 6">Belongs to the glycosyl hydrolase 43 family.</text>
</comment>
<evidence type="ECO:0000313" key="9">
    <source>
        <dbReference type="Proteomes" id="UP000231451"/>
    </source>
</evidence>
<protein>
    <submittedName>
        <fullName evidence="8">Glycoside hydrolase 43 family protein</fullName>
    </submittedName>
</protein>
<dbReference type="InterPro" id="IPR013320">
    <property type="entry name" value="ConA-like_dom_sf"/>
</dbReference>
<dbReference type="Pfam" id="PF04616">
    <property type="entry name" value="Glyco_hydro_43"/>
    <property type="match status" value="1"/>
</dbReference>
<evidence type="ECO:0000256" key="2">
    <source>
        <dbReference type="ARBA" id="ARBA00022801"/>
    </source>
</evidence>
<name>A0A2M9HG70_9BIFI</name>
<dbReference type="OrthoDB" id="9801455at2"/>
<dbReference type="GO" id="GO:0004553">
    <property type="term" value="F:hydrolase activity, hydrolyzing O-glycosyl compounds"/>
    <property type="evidence" value="ECO:0007669"/>
    <property type="project" value="InterPro"/>
</dbReference>
<evidence type="ECO:0000256" key="4">
    <source>
        <dbReference type="PIRSR" id="PIRSR606710-1"/>
    </source>
</evidence>
<dbReference type="Proteomes" id="UP000231451">
    <property type="component" value="Unassembled WGS sequence"/>
</dbReference>
<keyword evidence="2 6" id="KW-0378">Hydrolase</keyword>
<feature type="site" description="Important for catalytic activity, responsible for pKa modulation of the active site Glu and correct orientation of both the proton donor and substrate" evidence="5">
    <location>
        <position position="120"/>
    </location>
</feature>
<evidence type="ECO:0000256" key="5">
    <source>
        <dbReference type="PIRSR" id="PIRSR606710-2"/>
    </source>
</evidence>
<evidence type="ECO:0000256" key="1">
    <source>
        <dbReference type="ARBA" id="ARBA00009865"/>
    </source>
</evidence>
<keyword evidence="9" id="KW-1185">Reference proteome</keyword>
<dbReference type="CDD" id="cd18617">
    <property type="entry name" value="GH43_XynB-like"/>
    <property type="match status" value="1"/>
</dbReference>
<feature type="active site" description="Proton acceptor" evidence="4">
    <location>
        <position position="14"/>
    </location>
</feature>
<dbReference type="Gene3D" id="2.115.10.20">
    <property type="entry name" value="Glycosyl hydrolase domain, family 43"/>
    <property type="match status" value="1"/>
</dbReference>
<proteinExistence type="inferred from homology"/>
<evidence type="ECO:0000313" key="8">
    <source>
        <dbReference type="EMBL" id="PJM75807.1"/>
    </source>
</evidence>
<dbReference type="PANTHER" id="PTHR42812:SF12">
    <property type="entry name" value="BETA-XYLOSIDASE-RELATED"/>
    <property type="match status" value="1"/>
</dbReference>
<dbReference type="RefSeq" id="WP_100512341.1">
    <property type="nucleotide sequence ID" value="NZ_JAFEJQ010000007.1"/>
</dbReference>
<comment type="caution">
    <text evidence="8">The sequence shown here is derived from an EMBL/GenBank/DDBJ whole genome shotgun (WGS) entry which is preliminary data.</text>
</comment>
<dbReference type="SUPFAM" id="SSF75005">
    <property type="entry name" value="Arabinanase/levansucrase/invertase"/>
    <property type="match status" value="1"/>
</dbReference>
<reference evidence="8 9" key="1">
    <citation type="submission" date="2017-10" db="EMBL/GenBank/DDBJ databases">
        <title>Draft genome sequences of strains TRE 1, TRE 9, TRE H and TRI 7, isolated from tamarins, belonging to four potential novel Bifidobacterium species.</title>
        <authorList>
            <person name="Mattarelli P."/>
            <person name="Modesto M."/>
            <person name="Puglisi E."/>
            <person name="Morelli L."/>
            <person name="Spezio C."/>
            <person name="Bonetti A."/>
            <person name="Sandri C."/>
        </authorList>
    </citation>
    <scope>NUCLEOTIDE SEQUENCE [LARGE SCALE GENOMIC DNA]</scope>
    <source>
        <strain evidence="9">TRI7</strain>
    </source>
</reference>
<accession>A0A2M9HG70</accession>
<dbReference type="Pfam" id="PF17851">
    <property type="entry name" value="GH43_C2"/>
    <property type="match status" value="1"/>
</dbReference>
<dbReference type="GO" id="GO:0005975">
    <property type="term" value="P:carbohydrate metabolic process"/>
    <property type="evidence" value="ECO:0007669"/>
    <property type="project" value="InterPro"/>
</dbReference>
<dbReference type="InterPro" id="IPR041542">
    <property type="entry name" value="GH43_C2"/>
</dbReference>
<gene>
    <name evidence="8" type="ORF">CSQ87_02740</name>
</gene>
<dbReference type="InterPro" id="IPR006710">
    <property type="entry name" value="Glyco_hydro_43"/>
</dbReference>
<keyword evidence="3 6" id="KW-0326">Glycosidase</keyword>
<evidence type="ECO:0000259" key="7">
    <source>
        <dbReference type="Pfam" id="PF17851"/>
    </source>
</evidence>
<evidence type="ECO:0000256" key="6">
    <source>
        <dbReference type="RuleBase" id="RU361187"/>
    </source>
</evidence>
<dbReference type="Gene3D" id="2.60.120.200">
    <property type="match status" value="1"/>
</dbReference>